<dbReference type="InterPro" id="IPR002052">
    <property type="entry name" value="DNA_methylase_N6_adenine_CS"/>
</dbReference>
<dbReference type="PROSITE" id="PS00092">
    <property type="entry name" value="N6_MTASE"/>
    <property type="match status" value="1"/>
</dbReference>
<reference evidence="7" key="1">
    <citation type="submission" date="2021-03" db="EMBL/GenBank/DDBJ databases">
        <title>Draft genome sequence of rust myrtle Austropuccinia psidii MF-1, a brazilian biotype.</title>
        <authorList>
            <person name="Quecine M.C."/>
            <person name="Pachon D.M.R."/>
            <person name="Bonatelli M.L."/>
            <person name="Correr F.H."/>
            <person name="Franceschini L.M."/>
            <person name="Leite T.F."/>
            <person name="Margarido G.R.A."/>
            <person name="Almeida C.A."/>
            <person name="Ferrarezi J.A."/>
            <person name="Labate C.A."/>
        </authorList>
    </citation>
    <scope>NUCLEOTIDE SEQUENCE</scope>
    <source>
        <strain evidence="7">MF-1</strain>
    </source>
</reference>
<protein>
    <recommendedName>
        <fullName evidence="9">Methyltransferase small domain-containing protein</fullName>
    </recommendedName>
</protein>
<dbReference type="InterPro" id="IPR052190">
    <property type="entry name" value="Euk-Arch_PrmC-MTase"/>
</dbReference>
<sequence length="228" mass="25236">MSGLPAPASAASAMHPTPDLSHLMPADYEEVYEPAEDTFALLDALEADAERLVQHRPLICAEIGKQLLRDIPTLHFCIDINRVALCATISTFERNSLPLPNVIHTSLLSGLRLDRSIDLLLFNPPYVETNDDEFHVAATSGTIAASWAGGKAGMKLTDQLLANLEQILHPTRGIFYLVAVKENKPDEIIWRMQARGFCALVVLKRRAGREHLHILRISRPQAFTALQS</sequence>
<dbReference type="Proteomes" id="UP000765509">
    <property type="component" value="Unassembled WGS sequence"/>
</dbReference>
<dbReference type="GO" id="GO:0032259">
    <property type="term" value="P:methylation"/>
    <property type="evidence" value="ECO:0007669"/>
    <property type="project" value="UniProtKB-KW"/>
</dbReference>
<evidence type="ECO:0000256" key="3">
    <source>
        <dbReference type="ARBA" id="ARBA00022603"/>
    </source>
</evidence>
<evidence type="ECO:0000256" key="1">
    <source>
        <dbReference type="ARBA" id="ARBA00004123"/>
    </source>
</evidence>
<name>A0A9Q3D6K3_9BASI</name>
<evidence type="ECO:0000256" key="4">
    <source>
        <dbReference type="ARBA" id="ARBA00022679"/>
    </source>
</evidence>
<dbReference type="GO" id="GO:0008757">
    <property type="term" value="F:S-adenosylmethionine-dependent methyltransferase activity"/>
    <property type="evidence" value="ECO:0007669"/>
    <property type="project" value="TreeGrafter"/>
</dbReference>
<evidence type="ECO:0000256" key="2">
    <source>
        <dbReference type="ARBA" id="ARBA00006149"/>
    </source>
</evidence>
<evidence type="ECO:0008006" key="9">
    <source>
        <dbReference type="Google" id="ProtNLM"/>
    </source>
</evidence>
<dbReference type="AlphaFoldDB" id="A0A9Q3D6K3"/>
<dbReference type="EMBL" id="AVOT02014350">
    <property type="protein sequence ID" value="MBW0497744.1"/>
    <property type="molecule type" value="Genomic_DNA"/>
</dbReference>
<evidence type="ECO:0000313" key="7">
    <source>
        <dbReference type="EMBL" id="MBW0497744.1"/>
    </source>
</evidence>
<evidence type="ECO:0000256" key="6">
    <source>
        <dbReference type="ARBA" id="ARBA00023242"/>
    </source>
</evidence>
<proteinExistence type="inferred from homology"/>
<dbReference type="PANTHER" id="PTHR45875:SF1">
    <property type="entry name" value="METHYLTRANSFERASE N6AMT1"/>
    <property type="match status" value="1"/>
</dbReference>
<dbReference type="FunFam" id="3.40.50.150:FF:000077">
    <property type="entry name" value="HemK methyltransferase family member 2"/>
    <property type="match status" value="1"/>
</dbReference>
<keyword evidence="8" id="KW-1185">Reference proteome</keyword>
<dbReference type="GO" id="GO:0005634">
    <property type="term" value="C:nucleus"/>
    <property type="evidence" value="ECO:0007669"/>
    <property type="project" value="UniProtKB-SubCell"/>
</dbReference>
<accession>A0A9Q3D6K3</accession>
<gene>
    <name evidence="7" type="ORF">O181_037459</name>
</gene>
<comment type="subcellular location">
    <subcellularLocation>
        <location evidence="1">Nucleus</location>
    </subcellularLocation>
</comment>
<dbReference type="GO" id="GO:0008276">
    <property type="term" value="F:protein methyltransferase activity"/>
    <property type="evidence" value="ECO:0007669"/>
    <property type="project" value="TreeGrafter"/>
</dbReference>
<evidence type="ECO:0000256" key="5">
    <source>
        <dbReference type="ARBA" id="ARBA00022691"/>
    </source>
</evidence>
<comment type="similarity">
    <text evidence="2">Belongs to the eukaryotic/archaeal PrmC-related family.</text>
</comment>
<keyword evidence="6" id="KW-0539">Nucleus</keyword>
<dbReference type="GO" id="GO:0035657">
    <property type="term" value="C:eRF1 methyltransferase complex"/>
    <property type="evidence" value="ECO:0007669"/>
    <property type="project" value="TreeGrafter"/>
</dbReference>
<keyword evidence="4" id="KW-0808">Transferase</keyword>
<organism evidence="7 8">
    <name type="scientific">Austropuccinia psidii MF-1</name>
    <dbReference type="NCBI Taxonomy" id="1389203"/>
    <lineage>
        <taxon>Eukaryota</taxon>
        <taxon>Fungi</taxon>
        <taxon>Dikarya</taxon>
        <taxon>Basidiomycota</taxon>
        <taxon>Pucciniomycotina</taxon>
        <taxon>Pucciniomycetes</taxon>
        <taxon>Pucciniales</taxon>
        <taxon>Sphaerophragmiaceae</taxon>
        <taxon>Austropuccinia</taxon>
    </lineage>
</organism>
<evidence type="ECO:0000313" key="8">
    <source>
        <dbReference type="Proteomes" id="UP000765509"/>
    </source>
</evidence>
<keyword evidence="3" id="KW-0489">Methyltransferase</keyword>
<dbReference type="OrthoDB" id="406152at2759"/>
<dbReference type="GO" id="GO:0003676">
    <property type="term" value="F:nucleic acid binding"/>
    <property type="evidence" value="ECO:0007669"/>
    <property type="project" value="InterPro"/>
</dbReference>
<comment type="caution">
    <text evidence="7">The sequence shown here is derived from an EMBL/GenBank/DDBJ whole genome shotgun (WGS) entry which is preliminary data.</text>
</comment>
<dbReference type="PANTHER" id="PTHR45875">
    <property type="entry name" value="METHYLTRANSFERASE N6AMT1"/>
    <property type="match status" value="1"/>
</dbReference>
<keyword evidence="5" id="KW-0949">S-adenosyl-L-methionine</keyword>
<dbReference type="Gene3D" id="3.40.50.150">
    <property type="entry name" value="Vaccinia Virus protein VP39"/>
    <property type="match status" value="1"/>
</dbReference>
<dbReference type="InterPro" id="IPR029063">
    <property type="entry name" value="SAM-dependent_MTases_sf"/>
</dbReference>
<dbReference type="SUPFAM" id="SSF53335">
    <property type="entry name" value="S-adenosyl-L-methionine-dependent methyltransferases"/>
    <property type="match status" value="1"/>
</dbReference>